<dbReference type="KEGG" id="mets:DK389_01790"/>
<name>A0A2U8W1X2_9HYPH</name>
<gene>
    <name evidence="2" type="ORF">DK389_01790</name>
</gene>
<dbReference type="OrthoDB" id="9798292at2"/>
<dbReference type="AlphaFoldDB" id="A0A2U8W1X2"/>
<protein>
    <submittedName>
        <fullName evidence="2">DUF1489 domain-containing protein</fullName>
    </submittedName>
</protein>
<dbReference type="Pfam" id="PF07370">
    <property type="entry name" value="DUF1489"/>
    <property type="match status" value="1"/>
</dbReference>
<dbReference type="EMBL" id="CP029550">
    <property type="protein sequence ID" value="AWN39500.1"/>
    <property type="molecule type" value="Genomic_DNA"/>
</dbReference>
<evidence type="ECO:0000313" key="3">
    <source>
        <dbReference type="Proteomes" id="UP000245926"/>
    </source>
</evidence>
<proteinExistence type="predicted"/>
<organism evidence="2 3">
    <name type="scientific">Methylobacterium durans</name>
    <dbReference type="NCBI Taxonomy" id="2202825"/>
    <lineage>
        <taxon>Bacteria</taxon>
        <taxon>Pseudomonadati</taxon>
        <taxon>Pseudomonadota</taxon>
        <taxon>Alphaproteobacteria</taxon>
        <taxon>Hyphomicrobiales</taxon>
        <taxon>Methylobacteriaceae</taxon>
        <taxon>Methylobacterium</taxon>
    </lineage>
</organism>
<accession>A0A2U8W1X2</accession>
<keyword evidence="3" id="KW-1185">Reference proteome</keyword>
<reference evidence="3" key="1">
    <citation type="submission" date="2018-05" db="EMBL/GenBank/DDBJ databases">
        <title>Complete Genome Sequence of Methylobacterium sp. 17SD2-17.</title>
        <authorList>
            <person name="Srinivasan S."/>
        </authorList>
    </citation>
    <scope>NUCLEOTIDE SEQUENCE [LARGE SCALE GENOMIC DNA]</scope>
    <source>
        <strain evidence="3">17SD2-17</strain>
    </source>
</reference>
<dbReference type="Proteomes" id="UP000245926">
    <property type="component" value="Chromosome"/>
</dbReference>
<dbReference type="PIRSF" id="PIRSF032025">
    <property type="entry name" value="UCP032025"/>
    <property type="match status" value="1"/>
</dbReference>
<evidence type="ECO:0000256" key="1">
    <source>
        <dbReference type="SAM" id="MobiDB-lite"/>
    </source>
</evidence>
<evidence type="ECO:0000313" key="2">
    <source>
        <dbReference type="EMBL" id="AWN39500.1"/>
    </source>
</evidence>
<feature type="region of interest" description="Disordered" evidence="1">
    <location>
        <begin position="21"/>
        <end position="40"/>
    </location>
</feature>
<sequence length="146" mass="16120">MPLHLIKLCVGPGTIEDLSARQERHRSEALRSGTDPAPFHTTRMIPKRHAEIVGSGSIYWVIKGTLSCRQAITAIEPFTGSDGIARCRLVFDARLVPVSPRSYRPFQGWRYLSPKDAPGDLDAARSGDLAEMPEALRRELVSLGLL</sequence>
<dbReference type="InterPro" id="IPR008320">
    <property type="entry name" value="UCP032025"/>
</dbReference>
<dbReference type="RefSeq" id="WP_109887129.1">
    <property type="nucleotide sequence ID" value="NZ_CP029550.1"/>
</dbReference>